<comment type="subcellular location">
    <subcellularLocation>
        <location evidence="1 8">Cytoplasm</location>
    </subcellularLocation>
</comment>
<dbReference type="RefSeq" id="WP_133712731.1">
    <property type="nucleotide sequence ID" value="NZ_SOAG01000015.1"/>
</dbReference>
<dbReference type="InterPro" id="IPR012796">
    <property type="entry name" value="Lysidine-tRNA-synth_C"/>
</dbReference>
<keyword evidence="4 8" id="KW-0819">tRNA processing</keyword>
<dbReference type="OrthoDB" id="9807403at2"/>
<keyword evidence="5 8" id="KW-0547">Nucleotide-binding</keyword>
<name>A0A4R7F396_9FLAO</name>
<dbReference type="InterPro" id="IPR014729">
    <property type="entry name" value="Rossmann-like_a/b/a_fold"/>
</dbReference>
<dbReference type="InterPro" id="IPR012795">
    <property type="entry name" value="tRNA_Ile_lys_synt_N"/>
</dbReference>
<comment type="catalytic activity">
    <reaction evidence="7 8">
        <text>cytidine(34) in tRNA(Ile2) + L-lysine + ATP = lysidine(34) in tRNA(Ile2) + AMP + diphosphate + H(+)</text>
        <dbReference type="Rhea" id="RHEA:43744"/>
        <dbReference type="Rhea" id="RHEA-COMP:10625"/>
        <dbReference type="Rhea" id="RHEA-COMP:10670"/>
        <dbReference type="ChEBI" id="CHEBI:15378"/>
        <dbReference type="ChEBI" id="CHEBI:30616"/>
        <dbReference type="ChEBI" id="CHEBI:32551"/>
        <dbReference type="ChEBI" id="CHEBI:33019"/>
        <dbReference type="ChEBI" id="CHEBI:82748"/>
        <dbReference type="ChEBI" id="CHEBI:83665"/>
        <dbReference type="ChEBI" id="CHEBI:456215"/>
        <dbReference type="EC" id="6.3.4.19"/>
    </reaction>
</comment>
<dbReference type="GO" id="GO:0032267">
    <property type="term" value="F:tRNA(Ile)-lysidine synthase activity"/>
    <property type="evidence" value="ECO:0007669"/>
    <property type="project" value="UniProtKB-EC"/>
</dbReference>
<dbReference type="HAMAP" id="MF_01161">
    <property type="entry name" value="tRNA_Ile_lys_synt"/>
    <property type="match status" value="1"/>
</dbReference>
<evidence type="ECO:0000256" key="2">
    <source>
        <dbReference type="ARBA" id="ARBA00022490"/>
    </source>
</evidence>
<feature type="domain" description="Lysidine-tRNA(Ile) synthetase C-terminal" evidence="9">
    <location>
        <begin position="360"/>
        <end position="432"/>
    </location>
</feature>
<dbReference type="InterPro" id="IPR012094">
    <property type="entry name" value="tRNA_Ile_lys_synt"/>
</dbReference>
<dbReference type="SMART" id="SM00977">
    <property type="entry name" value="TilS_C"/>
    <property type="match status" value="1"/>
</dbReference>
<evidence type="ECO:0000256" key="1">
    <source>
        <dbReference type="ARBA" id="ARBA00004496"/>
    </source>
</evidence>
<evidence type="ECO:0000313" key="10">
    <source>
        <dbReference type="EMBL" id="TDS57555.1"/>
    </source>
</evidence>
<evidence type="ECO:0000256" key="5">
    <source>
        <dbReference type="ARBA" id="ARBA00022741"/>
    </source>
</evidence>
<dbReference type="EC" id="6.3.4.19" evidence="8"/>
<dbReference type="GO" id="GO:0006400">
    <property type="term" value="P:tRNA modification"/>
    <property type="evidence" value="ECO:0007669"/>
    <property type="project" value="UniProtKB-UniRule"/>
</dbReference>
<evidence type="ECO:0000256" key="3">
    <source>
        <dbReference type="ARBA" id="ARBA00022598"/>
    </source>
</evidence>
<comment type="caution">
    <text evidence="10">The sequence shown here is derived from an EMBL/GenBank/DDBJ whole genome shotgun (WGS) entry which is preliminary data.</text>
</comment>
<keyword evidence="3 8" id="KW-0436">Ligase</keyword>
<protein>
    <recommendedName>
        <fullName evidence="8">tRNA(Ile)-lysidine synthase</fullName>
        <ecNumber evidence="8">6.3.4.19</ecNumber>
    </recommendedName>
    <alternativeName>
        <fullName evidence="8">tRNA(Ile)-2-lysyl-cytidine synthase</fullName>
    </alternativeName>
    <alternativeName>
        <fullName evidence="8">tRNA(Ile)-lysidine synthetase</fullName>
    </alternativeName>
</protein>
<proteinExistence type="inferred from homology"/>
<dbReference type="NCBIfam" id="TIGR02433">
    <property type="entry name" value="lysidine_TilS_C"/>
    <property type="match status" value="1"/>
</dbReference>
<comment type="domain">
    <text evidence="8">The N-terminal region contains the highly conserved SGGXDS motif, predicted to be a P-loop motif involved in ATP binding.</text>
</comment>
<comment type="similarity">
    <text evidence="8">Belongs to the tRNA(Ile)-lysidine synthase family.</text>
</comment>
<evidence type="ECO:0000256" key="6">
    <source>
        <dbReference type="ARBA" id="ARBA00022840"/>
    </source>
</evidence>
<dbReference type="PANTHER" id="PTHR43033:SF1">
    <property type="entry name" value="TRNA(ILE)-LYSIDINE SYNTHASE-RELATED"/>
    <property type="match status" value="1"/>
</dbReference>
<dbReference type="GO" id="GO:0005737">
    <property type="term" value="C:cytoplasm"/>
    <property type="evidence" value="ECO:0007669"/>
    <property type="project" value="UniProtKB-SubCell"/>
</dbReference>
<dbReference type="NCBIfam" id="TIGR02432">
    <property type="entry name" value="lysidine_TilS_N"/>
    <property type="match status" value="1"/>
</dbReference>
<dbReference type="Proteomes" id="UP000295215">
    <property type="component" value="Unassembled WGS sequence"/>
</dbReference>
<dbReference type="Pfam" id="PF11734">
    <property type="entry name" value="TilS_C"/>
    <property type="match status" value="1"/>
</dbReference>
<dbReference type="CDD" id="cd01992">
    <property type="entry name" value="TilS_N"/>
    <property type="match status" value="1"/>
</dbReference>
<dbReference type="AlphaFoldDB" id="A0A4R7F396"/>
<gene>
    <name evidence="8" type="primary">tilS</name>
    <name evidence="10" type="ORF">C8P70_11554</name>
</gene>
<evidence type="ECO:0000259" key="9">
    <source>
        <dbReference type="SMART" id="SM00977"/>
    </source>
</evidence>
<organism evidence="10 11">
    <name type="scientific">Myroides indicus</name>
    <dbReference type="NCBI Taxonomy" id="1323422"/>
    <lineage>
        <taxon>Bacteria</taxon>
        <taxon>Pseudomonadati</taxon>
        <taxon>Bacteroidota</taxon>
        <taxon>Flavobacteriia</taxon>
        <taxon>Flavobacteriales</taxon>
        <taxon>Flavobacteriaceae</taxon>
        <taxon>Myroides</taxon>
    </lineage>
</organism>
<dbReference type="EMBL" id="SOAG01000015">
    <property type="protein sequence ID" value="TDS57555.1"/>
    <property type="molecule type" value="Genomic_DNA"/>
</dbReference>
<keyword evidence="2 8" id="KW-0963">Cytoplasm</keyword>
<feature type="binding site" evidence="8">
    <location>
        <begin position="26"/>
        <end position="31"/>
    </location>
    <ligand>
        <name>ATP</name>
        <dbReference type="ChEBI" id="CHEBI:30616"/>
    </ligand>
</feature>
<dbReference type="Pfam" id="PF01171">
    <property type="entry name" value="ATP_bind_3"/>
    <property type="match status" value="1"/>
</dbReference>
<dbReference type="SUPFAM" id="SSF52402">
    <property type="entry name" value="Adenine nucleotide alpha hydrolases-like"/>
    <property type="match status" value="1"/>
</dbReference>
<dbReference type="GO" id="GO:0005524">
    <property type="term" value="F:ATP binding"/>
    <property type="evidence" value="ECO:0007669"/>
    <property type="project" value="UniProtKB-UniRule"/>
</dbReference>
<evidence type="ECO:0000313" key="11">
    <source>
        <dbReference type="Proteomes" id="UP000295215"/>
    </source>
</evidence>
<dbReference type="Gene3D" id="3.40.50.620">
    <property type="entry name" value="HUPs"/>
    <property type="match status" value="1"/>
</dbReference>
<dbReference type="PANTHER" id="PTHR43033">
    <property type="entry name" value="TRNA(ILE)-LYSIDINE SYNTHASE-RELATED"/>
    <property type="match status" value="1"/>
</dbReference>
<reference evidence="10 11" key="1">
    <citation type="submission" date="2019-03" db="EMBL/GenBank/DDBJ databases">
        <title>Genomic Encyclopedia of Archaeal and Bacterial Type Strains, Phase II (KMG-II): from individual species to whole genera.</title>
        <authorList>
            <person name="Goeker M."/>
        </authorList>
    </citation>
    <scope>NUCLEOTIDE SEQUENCE [LARGE SCALE GENOMIC DNA]</scope>
    <source>
        <strain evidence="10 11">DSM 28213</strain>
    </source>
</reference>
<accession>A0A4R7F396</accession>
<comment type="function">
    <text evidence="8">Ligates lysine onto the cytidine present at position 34 of the AUA codon-specific tRNA(Ile) that contains the anticodon CAU, in an ATP-dependent manner. Cytidine is converted to lysidine, thus changing the amino acid specificity of the tRNA from methionine to isoleucine.</text>
</comment>
<dbReference type="SUPFAM" id="SSF56037">
    <property type="entry name" value="PheT/TilS domain"/>
    <property type="match status" value="1"/>
</dbReference>
<keyword evidence="11" id="KW-1185">Reference proteome</keyword>
<sequence length="436" mass="50917">MQNQFKTHVKNNFSELYSGRLLLAVSGGIDSVVLMHICAAAELDFAVAHCNFHLRGEDSDGDQQFVENLSKGMEKECLVAEFNTEEYSQKQKVSIQIAARELRYRWFDSLLEENQYDFLLTAHHLDDSMETFLINLSRGTGLEGLLGIPEQNGKIRRPLLIFSRKEIEEYAQEKGILWREDRTNSETKYLRNKIRKNILPLLKDLNSNFEQSFVNTIANLKETFVLSEDASKLHYAEVVTQKKDSLCFDIKKIKKLSLPKAYLYKWLQPYGFTAWKDIKNLLDSDSGKKIYSEDYVLLKNRDELILYSAVLERKEDKYYLEQNQPLHYPLKISVESYCDAELALDKSFILVDEDLIKFPLTVRKVKEGDSFKPFGMTGTKKVNKYFKDEKFSQFQKENTWLLCSEDKIIWIIGNRMDDRFKIQDTTTKILKIQTTL</sequence>
<evidence type="ECO:0000256" key="4">
    <source>
        <dbReference type="ARBA" id="ARBA00022694"/>
    </source>
</evidence>
<evidence type="ECO:0000256" key="7">
    <source>
        <dbReference type="ARBA" id="ARBA00048539"/>
    </source>
</evidence>
<dbReference type="InterPro" id="IPR011063">
    <property type="entry name" value="TilS/TtcA_N"/>
</dbReference>
<keyword evidence="6 8" id="KW-0067">ATP-binding</keyword>
<evidence type="ECO:0000256" key="8">
    <source>
        <dbReference type="HAMAP-Rule" id="MF_01161"/>
    </source>
</evidence>